<dbReference type="InterPro" id="IPR050196">
    <property type="entry name" value="Cytochrome_P450_Monoox"/>
</dbReference>
<name>A0A0K8TV78_EPIPO</name>
<comment type="function">
    <text evidence="2">May be involved in the metabolism of insect hormones and in the breakdown of synthetic insecticides.</text>
</comment>
<feature type="chain" id="PRO_5005520381" evidence="16">
    <location>
        <begin position="18"/>
        <end position="500"/>
    </location>
</feature>
<keyword evidence="8" id="KW-0256">Endoplasmic reticulum</keyword>
<organism evidence="17">
    <name type="scientific">Epiphyas postvittana</name>
    <name type="common">Light brown apple moth</name>
    <dbReference type="NCBI Taxonomy" id="65032"/>
    <lineage>
        <taxon>Eukaryota</taxon>
        <taxon>Metazoa</taxon>
        <taxon>Ecdysozoa</taxon>
        <taxon>Arthropoda</taxon>
        <taxon>Hexapoda</taxon>
        <taxon>Insecta</taxon>
        <taxon>Pterygota</taxon>
        <taxon>Neoptera</taxon>
        <taxon>Endopterygota</taxon>
        <taxon>Lepidoptera</taxon>
        <taxon>Glossata</taxon>
        <taxon>Ditrysia</taxon>
        <taxon>Tortricoidea</taxon>
        <taxon>Tortricidae</taxon>
        <taxon>Tortricinae</taxon>
        <taxon>Epiphyas</taxon>
    </lineage>
</organism>
<dbReference type="InterPro" id="IPR036396">
    <property type="entry name" value="Cyt_P450_sf"/>
</dbReference>
<dbReference type="Gene3D" id="1.10.630.10">
    <property type="entry name" value="Cytochrome P450"/>
    <property type="match status" value="1"/>
</dbReference>
<keyword evidence="12 15" id="KW-0503">Monooxygenase</keyword>
<comment type="similarity">
    <text evidence="5 15">Belongs to the cytochrome P450 family.</text>
</comment>
<evidence type="ECO:0000256" key="3">
    <source>
        <dbReference type="ARBA" id="ARBA00004174"/>
    </source>
</evidence>
<evidence type="ECO:0000256" key="15">
    <source>
        <dbReference type="RuleBase" id="RU000461"/>
    </source>
</evidence>
<dbReference type="Pfam" id="PF00067">
    <property type="entry name" value="p450"/>
    <property type="match status" value="1"/>
</dbReference>
<dbReference type="PANTHER" id="PTHR24291:SF189">
    <property type="entry name" value="CYTOCHROME P450 4C3-RELATED"/>
    <property type="match status" value="1"/>
</dbReference>
<dbReference type="PRINTS" id="PR00463">
    <property type="entry name" value="EP450I"/>
</dbReference>
<protein>
    <submittedName>
        <fullName evidence="17">Cytochrome p450</fullName>
    </submittedName>
</protein>
<dbReference type="GO" id="GO:0005506">
    <property type="term" value="F:iron ion binding"/>
    <property type="evidence" value="ECO:0007669"/>
    <property type="project" value="InterPro"/>
</dbReference>
<dbReference type="InterPro" id="IPR002401">
    <property type="entry name" value="Cyt_P450_E_grp-I"/>
</dbReference>
<comment type="subcellular location">
    <subcellularLocation>
        <location evidence="4">Endoplasmic reticulum membrane</location>
        <topology evidence="4">Peripheral membrane protein</topology>
    </subcellularLocation>
    <subcellularLocation>
        <location evidence="3">Microsome membrane</location>
        <topology evidence="3">Peripheral membrane protein</topology>
    </subcellularLocation>
</comment>
<feature type="binding site" description="axial binding residue" evidence="14">
    <location>
        <position position="448"/>
    </location>
    <ligand>
        <name>heme</name>
        <dbReference type="ChEBI" id="CHEBI:30413"/>
    </ligand>
    <ligandPart>
        <name>Fe</name>
        <dbReference type="ChEBI" id="CHEBI:18248"/>
    </ligandPart>
</feature>
<dbReference type="AlphaFoldDB" id="A0A0K8TV78"/>
<keyword evidence="6 14" id="KW-0349">Heme</keyword>
<dbReference type="PANTHER" id="PTHR24291">
    <property type="entry name" value="CYTOCHROME P450 FAMILY 4"/>
    <property type="match status" value="1"/>
</dbReference>
<keyword evidence="10 15" id="KW-0560">Oxidoreductase</keyword>
<evidence type="ECO:0000256" key="7">
    <source>
        <dbReference type="ARBA" id="ARBA00022723"/>
    </source>
</evidence>
<evidence type="ECO:0000256" key="14">
    <source>
        <dbReference type="PIRSR" id="PIRSR602401-1"/>
    </source>
</evidence>
<keyword evidence="11 14" id="KW-0408">Iron</keyword>
<keyword evidence="9" id="KW-0492">Microsome</keyword>
<evidence type="ECO:0000256" key="4">
    <source>
        <dbReference type="ARBA" id="ARBA00004406"/>
    </source>
</evidence>
<proteinExistence type="inferred from homology"/>
<dbReference type="PRINTS" id="PR00385">
    <property type="entry name" value="P450"/>
</dbReference>
<evidence type="ECO:0000256" key="10">
    <source>
        <dbReference type="ARBA" id="ARBA00023002"/>
    </source>
</evidence>
<dbReference type="InterPro" id="IPR001128">
    <property type="entry name" value="Cyt_P450"/>
</dbReference>
<evidence type="ECO:0000256" key="16">
    <source>
        <dbReference type="SAM" id="SignalP"/>
    </source>
</evidence>
<dbReference type="GO" id="GO:0005789">
    <property type="term" value="C:endoplasmic reticulum membrane"/>
    <property type="evidence" value="ECO:0007669"/>
    <property type="project" value="UniProtKB-SubCell"/>
</dbReference>
<dbReference type="GO" id="GO:0020037">
    <property type="term" value="F:heme binding"/>
    <property type="evidence" value="ECO:0007669"/>
    <property type="project" value="InterPro"/>
</dbReference>
<dbReference type="SUPFAM" id="SSF48264">
    <property type="entry name" value="Cytochrome P450"/>
    <property type="match status" value="1"/>
</dbReference>
<evidence type="ECO:0000256" key="11">
    <source>
        <dbReference type="ARBA" id="ARBA00023004"/>
    </source>
</evidence>
<evidence type="ECO:0000256" key="5">
    <source>
        <dbReference type="ARBA" id="ARBA00010617"/>
    </source>
</evidence>
<evidence type="ECO:0000256" key="1">
    <source>
        <dbReference type="ARBA" id="ARBA00001971"/>
    </source>
</evidence>
<keyword evidence="13" id="KW-0472">Membrane</keyword>
<evidence type="ECO:0000256" key="6">
    <source>
        <dbReference type="ARBA" id="ARBA00022617"/>
    </source>
</evidence>
<evidence type="ECO:0000313" key="17">
    <source>
        <dbReference type="EMBL" id="JAI18166.1"/>
    </source>
</evidence>
<evidence type="ECO:0000256" key="12">
    <source>
        <dbReference type="ARBA" id="ARBA00023033"/>
    </source>
</evidence>
<reference evidence="17" key="1">
    <citation type="journal article" date="2015" name="PLoS ONE">
        <title>The Peripheral Olfactory Repertoire of the Lightbrown Apple Moth, Epiphyas postvittana.</title>
        <authorList>
            <person name="Corcoran J.A."/>
            <person name="Jordan M.D."/>
            <person name="Thrimawithana A.H."/>
            <person name="Crowhurst R.N."/>
            <person name="Newcomb R.D."/>
        </authorList>
    </citation>
    <scope>NUCLEOTIDE SEQUENCE</scope>
</reference>
<comment type="cofactor">
    <cofactor evidence="1 14">
        <name>heme</name>
        <dbReference type="ChEBI" id="CHEBI:30413"/>
    </cofactor>
</comment>
<evidence type="ECO:0000256" key="9">
    <source>
        <dbReference type="ARBA" id="ARBA00022848"/>
    </source>
</evidence>
<keyword evidence="7 14" id="KW-0479">Metal-binding</keyword>
<evidence type="ECO:0000256" key="8">
    <source>
        <dbReference type="ARBA" id="ARBA00022824"/>
    </source>
</evidence>
<accession>A0A0K8TV78</accession>
<evidence type="ECO:0000256" key="2">
    <source>
        <dbReference type="ARBA" id="ARBA00003690"/>
    </source>
</evidence>
<sequence length="500" mass="56322">MLHTLAFLGAALLCAWALSWVYGRRARALLSGLPGYPQFPIIGNLLKVIGDNESIYQFALDLSEKIEVHQKPLQFWFGPYPVVIVSDPEDVKAVNNTFIEKPFYYSFGRIWLGNGLVTAPGSIWKRNIKKLAGTFTGSIVDGYQEVFNAQAHKLVENLKGEVGKKPFNIMHKYLAYTTLETICQTALGVARISENIVTKEYYEAFTRTLELLIRRGINILMHPDRIYRLTPAYKELVKCVAVLHNVSNTVISKRRKEFRDMKQNGTYKINEQENGKPKFRSFLDILLELSEADPTMNEEQIRAEVDTITVGGQETVATTLLFAILMVGSKPEVQKKLHAEINSIFGDSKRSVQKEDLARMPYSEALICETLRLYPPVPMVMRDADCDLKLQSCTIPKGTACAVNALGAGRSRHLWGSDALEFKPERWLQGGPAHPAAFLAFSYGKRACIGKRYAMSLLKTILAYCVRELIFVSEADKLRLKVDIALKPISGHFVEVRLRP</sequence>
<feature type="signal peptide" evidence="16">
    <location>
        <begin position="1"/>
        <end position="17"/>
    </location>
</feature>
<dbReference type="GO" id="GO:0004497">
    <property type="term" value="F:monooxygenase activity"/>
    <property type="evidence" value="ECO:0007669"/>
    <property type="project" value="UniProtKB-KW"/>
</dbReference>
<evidence type="ECO:0000256" key="13">
    <source>
        <dbReference type="ARBA" id="ARBA00023136"/>
    </source>
</evidence>
<dbReference type="InterPro" id="IPR017972">
    <property type="entry name" value="Cyt_P450_CS"/>
</dbReference>
<dbReference type="EMBL" id="GCVX01000064">
    <property type="protein sequence ID" value="JAI18166.1"/>
    <property type="molecule type" value="Transcribed_RNA"/>
</dbReference>
<keyword evidence="16" id="KW-0732">Signal</keyword>
<dbReference type="GO" id="GO:0016705">
    <property type="term" value="F:oxidoreductase activity, acting on paired donors, with incorporation or reduction of molecular oxygen"/>
    <property type="evidence" value="ECO:0007669"/>
    <property type="project" value="InterPro"/>
</dbReference>
<dbReference type="PROSITE" id="PS00086">
    <property type="entry name" value="CYTOCHROME_P450"/>
    <property type="match status" value="1"/>
</dbReference>